<reference evidence="1 2" key="1">
    <citation type="submission" date="2021-06" db="EMBL/GenBank/DDBJ databases">
        <title>Caerostris darwini draft genome.</title>
        <authorList>
            <person name="Kono N."/>
            <person name="Arakawa K."/>
        </authorList>
    </citation>
    <scope>NUCLEOTIDE SEQUENCE [LARGE SCALE GENOMIC DNA]</scope>
</reference>
<comment type="caution">
    <text evidence="1">The sequence shown here is derived from an EMBL/GenBank/DDBJ whole genome shotgun (WGS) entry which is preliminary data.</text>
</comment>
<evidence type="ECO:0000313" key="2">
    <source>
        <dbReference type="Proteomes" id="UP001054837"/>
    </source>
</evidence>
<protein>
    <submittedName>
        <fullName evidence="1">Uncharacterized protein</fullName>
    </submittedName>
</protein>
<gene>
    <name evidence="1" type="ORF">CDAR_267411</name>
</gene>
<name>A0AAV4TJP3_9ARAC</name>
<sequence>MINRINHYPPTPYYPSPLITPYPLKTTSHPFNMSVRCIADTAKSNNHIGHSWTGQLNPLSGRGERENDGLSVPITNAKSNRDLLGWRTSGQRPVGNGVGGCPRGFLCFLLPKKET</sequence>
<proteinExistence type="predicted"/>
<dbReference type="AlphaFoldDB" id="A0AAV4TJP3"/>
<organism evidence="1 2">
    <name type="scientific">Caerostris darwini</name>
    <dbReference type="NCBI Taxonomy" id="1538125"/>
    <lineage>
        <taxon>Eukaryota</taxon>
        <taxon>Metazoa</taxon>
        <taxon>Ecdysozoa</taxon>
        <taxon>Arthropoda</taxon>
        <taxon>Chelicerata</taxon>
        <taxon>Arachnida</taxon>
        <taxon>Araneae</taxon>
        <taxon>Araneomorphae</taxon>
        <taxon>Entelegynae</taxon>
        <taxon>Araneoidea</taxon>
        <taxon>Araneidae</taxon>
        <taxon>Caerostris</taxon>
    </lineage>
</organism>
<dbReference type="EMBL" id="BPLQ01009584">
    <property type="protein sequence ID" value="GIY45012.1"/>
    <property type="molecule type" value="Genomic_DNA"/>
</dbReference>
<evidence type="ECO:0000313" key="1">
    <source>
        <dbReference type="EMBL" id="GIY45012.1"/>
    </source>
</evidence>
<accession>A0AAV4TJP3</accession>
<dbReference type="Proteomes" id="UP001054837">
    <property type="component" value="Unassembled WGS sequence"/>
</dbReference>
<keyword evidence="2" id="KW-1185">Reference proteome</keyword>